<dbReference type="Gene3D" id="3.50.50.60">
    <property type="entry name" value="FAD/NAD(P)-binding domain"/>
    <property type="match status" value="1"/>
</dbReference>
<dbReference type="InterPro" id="IPR036188">
    <property type="entry name" value="FAD/NAD-bd_sf"/>
</dbReference>
<sequence length="572" mass="62188">MEFDYIIVGGGSAGSVLASRLSEDPQVTVCLLESGGDGKDLVVRLPAAVIAQMRDKPIKINNWCLSTVPQKHLNNRIGYQPRGKCLGGSSAINAMVYTRGSAKDYDRWADEGCDGWNYDSLLPYFKKAENNVRGANHFHGDSGPLNVADPLSPRPITNAFVDACIANDLDRNDDFNGDKQDGAGLYQLTHFHGEKQGQRCSAAAAYLHPVEDRPNLTIITGAIASHVLIENGVASGMVYLKDNQQSTIKANAEVILCAGAFGSPKILMLSGIGPKEELEKHGIRVVYDSPNVGENLQDHLDVVFDYEVNTKDVFGVGFAGGISLMKGARDWRKDGTGLLSTNFAEGAAFFSATNATPKDWPDTQLHFVISRVIDHGRQVKWGYAVSIHSCYLRPESRGTVKLASSDPNAAPLIDPNYLDHPKDVEMMVAGAQRTREIMQEQPIAKYITKDYAASALDKDGLLGYIRNKSDTIYHPVGTCRMGSDAESVVDLDLKVRGVIGLRVVDASIMPHLNSANTNAPTIAIAEKIAQEIKMERFHLSHGRTSIETEGSVKLNENMPDMVMAKGHVSVAH</sequence>
<dbReference type="Pfam" id="PF05199">
    <property type="entry name" value="GMC_oxred_C"/>
    <property type="match status" value="1"/>
</dbReference>
<feature type="domain" description="Glucose-methanol-choline oxidoreductase N-terminal" evidence="6">
    <location>
        <begin position="83"/>
        <end position="106"/>
    </location>
</feature>
<dbReference type="EMBL" id="JBDLOB010000007">
    <property type="protein sequence ID" value="MEN8626492.1"/>
    <property type="molecule type" value="Genomic_DNA"/>
</dbReference>
<dbReference type="SUPFAM" id="SSF51905">
    <property type="entry name" value="FAD/NAD(P)-binding domain"/>
    <property type="match status" value="1"/>
</dbReference>
<dbReference type="InterPro" id="IPR000172">
    <property type="entry name" value="GMC_OxRdtase_N"/>
</dbReference>
<dbReference type="PIRSF" id="PIRSF000137">
    <property type="entry name" value="Alcohol_oxidase"/>
    <property type="match status" value="1"/>
</dbReference>
<comment type="cofactor">
    <cofactor evidence="1">
        <name>FAD</name>
        <dbReference type="ChEBI" id="CHEBI:57692"/>
    </cofactor>
</comment>
<dbReference type="RefSeq" id="WP_347163638.1">
    <property type="nucleotide sequence ID" value="NZ_JBDLOB010000007.1"/>
</dbReference>
<evidence type="ECO:0000259" key="6">
    <source>
        <dbReference type="PROSITE" id="PS00623"/>
    </source>
</evidence>
<evidence type="ECO:0000256" key="3">
    <source>
        <dbReference type="ARBA" id="ARBA00022630"/>
    </source>
</evidence>
<proteinExistence type="inferred from homology"/>
<reference evidence="8 9" key="1">
    <citation type="submission" date="2024-05" db="EMBL/GenBank/DDBJ databases">
        <title>Genome sequencing of Marine Estuary Bacteria, Pseudoalteromonas distincta strain FA, Psychrobacter proteolyticus strain EA, and Shewanella baltica strain CA.</title>
        <authorList>
            <person name="Dieffenbach S.A."/>
            <person name="Maclea K.S."/>
        </authorList>
    </citation>
    <scope>NUCLEOTIDE SEQUENCE [LARGE SCALE GENOMIC DNA]</scope>
    <source>
        <strain evidence="8 9">EA</strain>
    </source>
</reference>
<evidence type="ECO:0000256" key="5">
    <source>
        <dbReference type="RuleBase" id="RU003968"/>
    </source>
</evidence>
<dbReference type="Proteomes" id="UP001414441">
    <property type="component" value="Unassembled WGS sequence"/>
</dbReference>
<dbReference type="PROSITE" id="PS00624">
    <property type="entry name" value="GMC_OXRED_2"/>
    <property type="match status" value="1"/>
</dbReference>
<comment type="caution">
    <text evidence="8">The sequence shown here is derived from an EMBL/GenBank/DDBJ whole genome shotgun (WGS) entry which is preliminary data.</text>
</comment>
<evidence type="ECO:0000259" key="7">
    <source>
        <dbReference type="PROSITE" id="PS00624"/>
    </source>
</evidence>
<evidence type="ECO:0000256" key="2">
    <source>
        <dbReference type="ARBA" id="ARBA00010790"/>
    </source>
</evidence>
<protein>
    <submittedName>
        <fullName evidence="8">GMC family oxidoreductase N-terminal domain-containing protein</fullName>
    </submittedName>
</protein>
<comment type="similarity">
    <text evidence="2 5">Belongs to the GMC oxidoreductase family.</text>
</comment>
<keyword evidence="3 5" id="KW-0285">Flavoprotein</keyword>
<keyword evidence="4 5" id="KW-0274">FAD</keyword>
<evidence type="ECO:0000256" key="1">
    <source>
        <dbReference type="ARBA" id="ARBA00001974"/>
    </source>
</evidence>
<dbReference type="PANTHER" id="PTHR11552">
    <property type="entry name" value="GLUCOSE-METHANOL-CHOLINE GMC OXIDOREDUCTASE"/>
    <property type="match status" value="1"/>
</dbReference>
<keyword evidence="9" id="KW-1185">Reference proteome</keyword>
<dbReference type="Pfam" id="PF00732">
    <property type="entry name" value="GMC_oxred_N"/>
    <property type="match status" value="1"/>
</dbReference>
<dbReference type="InterPro" id="IPR007867">
    <property type="entry name" value="GMC_OxRtase_C"/>
</dbReference>
<accession>A0ABV0D736</accession>
<evidence type="ECO:0000256" key="4">
    <source>
        <dbReference type="ARBA" id="ARBA00022827"/>
    </source>
</evidence>
<feature type="domain" description="Glucose-methanol-choline oxidoreductase N-terminal" evidence="7">
    <location>
        <begin position="259"/>
        <end position="273"/>
    </location>
</feature>
<evidence type="ECO:0000313" key="8">
    <source>
        <dbReference type="EMBL" id="MEN8626492.1"/>
    </source>
</evidence>
<organism evidence="8 9">
    <name type="scientific">Psychrobacter proteolyticus</name>
    <dbReference type="NCBI Taxonomy" id="147825"/>
    <lineage>
        <taxon>Bacteria</taxon>
        <taxon>Pseudomonadati</taxon>
        <taxon>Pseudomonadota</taxon>
        <taxon>Gammaproteobacteria</taxon>
        <taxon>Moraxellales</taxon>
        <taxon>Moraxellaceae</taxon>
        <taxon>Psychrobacter</taxon>
    </lineage>
</organism>
<dbReference type="PROSITE" id="PS00623">
    <property type="entry name" value="GMC_OXRED_1"/>
    <property type="match status" value="1"/>
</dbReference>
<evidence type="ECO:0000313" key="9">
    <source>
        <dbReference type="Proteomes" id="UP001414441"/>
    </source>
</evidence>
<dbReference type="PANTHER" id="PTHR11552:SF147">
    <property type="entry name" value="CHOLINE DEHYDROGENASE, MITOCHONDRIAL"/>
    <property type="match status" value="1"/>
</dbReference>
<dbReference type="SUPFAM" id="SSF54373">
    <property type="entry name" value="FAD-linked reductases, C-terminal domain"/>
    <property type="match status" value="1"/>
</dbReference>
<gene>
    <name evidence="8" type="ORF">ABFV72_10770</name>
</gene>
<name>A0ABV0D736_9GAMM</name>
<dbReference type="InterPro" id="IPR012132">
    <property type="entry name" value="GMC_OxRdtase"/>
</dbReference>
<dbReference type="Gene3D" id="3.30.560.10">
    <property type="entry name" value="Glucose Oxidase, domain 3"/>
    <property type="match status" value="1"/>
</dbReference>